<evidence type="ECO:0000313" key="2">
    <source>
        <dbReference type="Proteomes" id="UP000567885"/>
    </source>
</evidence>
<name>A0A8H5X2C8_FUSHE</name>
<accession>A0A8H5X2C8</accession>
<protein>
    <submittedName>
        <fullName evidence="1">Uncharacterized protein</fullName>
    </submittedName>
</protein>
<comment type="caution">
    <text evidence="1">The sequence shown here is derived from an EMBL/GenBank/DDBJ whole genome shotgun (WGS) entry which is preliminary data.</text>
</comment>
<sequence>MDGKHIVNRKHDNRTRTMTNLNHNSIKRDEQPMVSKLRILKDNHTDSHICTKTKHQTKPPMGNDKKIDSIMGNNTHILKENLLDNRQCMDNMPHIRSTLHRILTMEPHPDTQLPILDGMGLKRTLKTFQLG</sequence>
<gene>
    <name evidence="1" type="ORF">FHETE_1186</name>
</gene>
<dbReference type="EMBL" id="JAAGWQ010000017">
    <property type="protein sequence ID" value="KAF5678634.1"/>
    <property type="molecule type" value="Genomic_DNA"/>
</dbReference>
<keyword evidence="2" id="KW-1185">Reference proteome</keyword>
<dbReference type="Proteomes" id="UP000567885">
    <property type="component" value="Unassembled WGS sequence"/>
</dbReference>
<evidence type="ECO:0000313" key="1">
    <source>
        <dbReference type="EMBL" id="KAF5678634.1"/>
    </source>
</evidence>
<organism evidence="1 2">
    <name type="scientific">Fusarium heterosporum</name>
    <dbReference type="NCBI Taxonomy" id="42747"/>
    <lineage>
        <taxon>Eukaryota</taxon>
        <taxon>Fungi</taxon>
        <taxon>Dikarya</taxon>
        <taxon>Ascomycota</taxon>
        <taxon>Pezizomycotina</taxon>
        <taxon>Sordariomycetes</taxon>
        <taxon>Hypocreomycetidae</taxon>
        <taxon>Hypocreales</taxon>
        <taxon>Nectriaceae</taxon>
        <taxon>Fusarium</taxon>
        <taxon>Fusarium heterosporum species complex</taxon>
    </lineage>
</organism>
<reference evidence="1 2" key="1">
    <citation type="submission" date="2020-05" db="EMBL/GenBank/DDBJ databases">
        <title>Identification and distribution of gene clusters putatively required for synthesis of sphingolipid metabolism inhibitors in phylogenetically diverse species of the filamentous fungus Fusarium.</title>
        <authorList>
            <person name="Kim H.-S."/>
            <person name="Busman M."/>
            <person name="Brown D.W."/>
            <person name="Divon H."/>
            <person name="Uhlig S."/>
            <person name="Proctor R.H."/>
        </authorList>
    </citation>
    <scope>NUCLEOTIDE SEQUENCE [LARGE SCALE GENOMIC DNA]</scope>
    <source>
        <strain evidence="1 2">NRRL 20693</strain>
    </source>
</reference>
<dbReference type="AlphaFoldDB" id="A0A8H5X2C8"/>
<proteinExistence type="predicted"/>